<evidence type="ECO:0000256" key="14">
    <source>
        <dbReference type="SAM" id="MobiDB-lite"/>
    </source>
</evidence>
<evidence type="ECO:0000313" key="16">
    <source>
        <dbReference type="Ensembl" id="ENSCLMP00005013386.1"/>
    </source>
</evidence>
<dbReference type="PANTHER" id="PTHR10424">
    <property type="entry name" value="VIRAL ENVELOPE PROTEIN"/>
    <property type="match status" value="1"/>
</dbReference>
<feature type="transmembrane region" description="Helical" evidence="15">
    <location>
        <begin position="583"/>
        <end position="609"/>
    </location>
</feature>
<keyword evidence="13" id="KW-0449">Lipoprotein</keyword>
<evidence type="ECO:0000256" key="2">
    <source>
        <dbReference type="ARBA" id="ARBA00004531"/>
    </source>
</evidence>
<keyword evidence="10" id="KW-0564">Palmitate</keyword>
<dbReference type="Proteomes" id="UP000694565">
    <property type="component" value="Unplaced"/>
</dbReference>
<feature type="region of interest" description="Disordered" evidence="14">
    <location>
        <begin position="637"/>
        <end position="657"/>
    </location>
</feature>
<comment type="subcellular location">
    <subcellularLocation>
        <location evidence="1">Host cell membrane</location>
        <topology evidence="1">Single-pass type I membrane protein</topology>
    </subcellularLocation>
    <subcellularLocation>
        <location evidence="2">Host endomembrane system</location>
        <topology evidence="2">Peripheral membrane protein</topology>
    </subcellularLocation>
    <subcellularLocation>
        <location evidence="3">Virion membrane</location>
        <topology evidence="3">Single-pass type I membrane protein</topology>
    </subcellularLocation>
</comment>
<dbReference type="SUPFAM" id="SSF58069">
    <property type="entry name" value="Virus ectodomain"/>
    <property type="match status" value="1"/>
</dbReference>
<feature type="compositionally biased region" description="Gly residues" evidence="14">
    <location>
        <begin position="1"/>
        <end position="11"/>
    </location>
</feature>
<evidence type="ECO:0000256" key="15">
    <source>
        <dbReference type="SAM" id="Phobius"/>
    </source>
</evidence>
<evidence type="ECO:0008006" key="18">
    <source>
        <dbReference type="Google" id="ProtNLM"/>
    </source>
</evidence>
<dbReference type="PANTHER" id="PTHR10424:SF81">
    <property type="entry name" value="ERVV2 PROTEIN"/>
    <property type="match status" value="1"/>
</dbReference>
<keyword evidence="12" id="KW-0325">Glycoprotein</keyword>
<keyword evidence="11" id="KW-1015">Disulfide bond</keyword>
<reference evidence="16" key="2">
    <citation type="submission" date="2025-09" db="UniProtKB">
        <authorList>
            <consortium name="Ensembl"/>
        </authorList>
    </citation>
    <scope>IDENTIFICATION</scope>
</reference>
<evidence type="ECO:0000256" key="4">
    <source>
        <dbReference type="ARBA" id="ARBA00022511"/>
    </source>
</evidence>
<evidence type="ECO:0000256" key="8">
    <source>
        <dbReference type="ARBA" id="ARBA00022989"/>
    </source>
</evidence>
<evidence type="ECO:0000256" key="5">
    <source>
        <dbReference type="ARBA" id="ARBA00022581"/>
    </source>
</evidence>
<name>A0A8C2Z1R4_CYCLU</name>
<dbReference type="CDD" id="cd09951">
    <property type="entry name" value="HERV-Rb-like_HR1-HR2"/>
    <property type="match status" value="1"/>
</dbReference>
<protein>
    <recommendedName>
        <fullName evidence="18">Envelope protein</fullName>
    </recommendedName>
</protein>
<dbReference type="Gene3D" id="1.10.287.210">
    <property type="match status" value="1"/>
</dbReference>
<keyword evidence="9 15" id="KW-0472">Membrane</keyword>
<keyword evidence="5" id="KW-0945">Host-virus interaction</keyword>
<evidence type="ECO:0000256" key="9">
    <source>
        <dbReference type="ARBA" id="ARBA00023136"/>
    </source>
</evidence>
<evidence type="ECO:0000313" key="17">
    <source>
        <dbReference type="Proteomes" id="UP000694565"/>
    </source>
</evidence>
<evidence type="ECO:0000256" key="3">
    <source>
        <dbReference type="ARBA" id="ARBA00004563"/>
    </source>
</evidence>
<keyword evidence="17" id="KW-1185">Reference proteome</keyword>
<evidence type="ECO:0000256" key="6">
    <source>
        <dbReference type="ARBA" id="ARBA00022692"/>
    </source>
</evidence>
<keyword evidence="6 15" id="KW-0812">Transmembrane</keyword>
<evidence type="ECO:0000256" key="10">
    <source>
        <dbReference type="ARBA" id="ARBA00023139"/>
    </source>
</evidence>
<feature type="region of interest" description="Disordered" evidence="14">
    <location>
        <begin position="1"/>
        <end position="33"/>
    </location>
</feature>
<evidence type="ECO:0000256" key="13">
    <source>
        <dbReference type="ARBA" id="ARBA00023288"/>
    </source>
</evidence>
<reference evidence="16" key="1">
    <citation type="submission" date="2025-08" db="UniProtKB">
        <authorList>
            <consortium name="Ensembl"/>
        </authorList>
    </citation>
    <scope>IDENTIFICATION</scope>
</reference>
<organism evidence="16 17">
    <name type="scientific">Cyclopterus lumpus</name>
    <name type="common">Lumpsucker</name>
    <dbReference type="NCBI Taxonomy" id="8103"/>
    <lineage>
        <taxon>Eukaryota</taxon>
        <taxon>Metazoa</taxon>
        <taxon>Chordata</taxon>
        <taxon>Craniata</taxon>
        <taxon>Vertebrata</taxon>
        <taxon>Euteleostomi</taxon>
        <taxon>Actinopterygii</taxon>
        <taxon>Neopterygii</taxon>
        <taxon>Teleostei</taxon>
        <taxon>Neoteleostei</taxon>
        <taxon>Acanthomorphata</taxon>
        <taxon>Eupercaria</taxon>
        <taxon>Perciformes</taxon>
        <taxon>Cottioidei</taxon>
        <taxon>Cottales</taxon>
        <taxon>Cyclopteridae</taxon>
        <taxon>Cyclopterus</taxon>
    </lineage>
</organism>
<evidence type="ECO:0000256" key="1">
    <source>
        <dbReference type="ARBA" id="ARBA00004402"/>
    </source>
</evidence>
<keyword evidence="4" id="KW-1032">Host cell membrane</keyword>
<dbReference type="GeneTree" id="ENSGT00530000064449"/>
<keyword evidence="7" id="KW-1043">Host membrane</keyword>
<evidence type="ECO:0000256" key="7">
    <source>
        <dbReference type="ARBA" id="ARBA00022870"/>
    </source>
</evidence>
<dbReference type="AlphaFoldDB" id="A0A8C2Z1R4"/>
<proteinExistence type="predicted"/>
<keyword evidence="8 15" id="KW-1133">Transmembrane helix</keyword>
<evidence type="ECO:0000256" key="11">
    <source>
        <dbReference type="ARBA" id="ARBA00023157"/>
    </source>
</evidence>
<accession>A0A8C2Z1R4</accession>
<sequence length="657" mass="73161">MGGGGWGGGWGAKALKEPPSHWENSTAADPTNQTTYPTHFIDRVFRDAQTPPNSLRRLRRSGGSTSYNKLHNQFKETPQIKIRCVTGQLCAAVFDVCLAGGCPAASKILHYTVVRTNARSHKYLCTGNCGWADVFAHTNPNGYVNRAHEKYKVISLTTRLPQCANVAKPSWNGPQKINHCNEVTLTISNPQVEMAGYYTLGIDNSGFGDSMVRYLNISNIRQTIETETGFSDSNTWLNWLLYTAKDLQRPDCLVCANARPQLATVPFAVNPYNDAEGFQCMLGLFKNVIDADCTTLGLLFPAVPSVHPPTFTYYKGNYTCLLSTQGTNKVGTLTDCQITIDVTAGDNHITSSRVSDQNTARADVWWYCGDKKLRDYLPKTWTGTCALVRLIMPVTMIPLGQDSQELLNSKTPRNQGLLRRRRGLIATSFDRNVYIDSIGVPRGVPNEYKAQNQIAAGFESIFLWPTINKNVDWINYIHYNQQRFVNYTRDAVKGLMEQLDKTSLMAWQNRMALDMLLAEKGGVCKMFGSLCCTFIPNNTAPDGSVTRALAGLTSLTEELKENAGVKDLFTDMLENWFGKYKQLFLSIMATLAMMIVGLVLCGCCCIPCLRTLVARLITTALTKEDQPLMMPLVAREAEDPDRAEEQEHIDTYIDIDT</sequence>
<dbReference type="Pfam" id="PF00429">
    <property type="entry name" value="TLV_coat"/>
    <property type="match status" value="1"/>
</dbReference>
<evidence type="ECO:0000256" key="12">
    <source>
        <dbReference type="ARBA" id="ARBA00023180"/>
    </source>
</evidence>
<dbReference type="Ensembl" id="ENSCLMT00005014318.1">
    <property type="protein sequence ID" value="ENSCLMP00005013386.1"/>
    <property type="gene ID" value="ENSCLMG00005007115.1"/>
</dbReference>
<dbReference type="InterPro" id="IPR018154">
    <property type="entry name" value="TLV/ENV_coat_polyprotein"/>
</dbReference>
<feature type="compositionally biased region" description="Polar residues" evidence="14">
    <location>
        <begin position="22"/>
        <end position="33"/>
    </location>
</feature>